<dbReference type="Proteomes" id="UP000826300">
    <property type="component" value="Chromosome"/>
</dbReference>
<comment type="similarity">
    <text evidence="1">Belongs to the UPF0246 family.</text>
</comment>
<evidence type="ECO:0000313" key="2">
    <source>
        <dbReference type="EMBL" id="QYZ68932.1"/>
    </source>
</evidence>
<evidence type="ECO:0000256" key="1">
    <source>
        <dbReference type="HAMAP-Rule" id="MF_00652"/>
    </source>
</evidence>
<organism evidence="2 3">
    <name type="scientific">Neotabrizicola shimadae</name>
    <dbReference type="NCBI Taxonomy" id="2807096"/>
    <lineage>
        <taxon>Bacteria</taxon>
        <taxon>Pseudomonadati</taxon>
        <taxon>Pseudomonadota</taxon>
        <taxon>Alphaproteobacteria</taxon>
        <taxon>Rhodobacterales</taxon>
        <taxon>Paracoccaceae</taxon>
        <taxon>Neotabrizicola</taxon>
    </lineage>
</organism>
<dbReference type="GO" id="GO:0005829">
    <property type="term" value="C:cytosol"/>
    <property type="evidence" value="ECO:0007669"/>
    <property type="project" value="TreeGrafter"/>
</dbReference>
<sequence>MLTVISPAKKLDETARARPEGVALSDPEFAAQAWELAKLARDLSVDDLRRLMDLSEPLARLNKERFAAFQRRPGPERVFAAMHCFAGDTYQGLEARTMSADARHRAAGHLRILSGLYGLLRPLDAIQPYRLEMGSRLANPKGADLYAFWGDRVAKALNRTAEAAGTGVLLNCASVEYFTAADRKALKLRVVTPVFLDGEGDAAKVVSFWAKRARGAMARFVMEHHLTDPADLRGFDTGGYAWVADRSTPDRPVFLRQAAAAA</sequence>
<dbReference type="InterPro" id="IPR036661">
    <property type="entry name" value="Luciferase-like_sf"/>
</dbReference>
<evidence type="ECO:0000313" key="3">
    <source>
        <dbReference type="Proteomes" id="UP000826300"/>
    </source>
</evidence>
<dbReference type="InterPro" id="IPR005583">
    <property type="entry name" value="YaaA"/>
</dbReference>
<dbReference type="NCBIfam" id="NF002542">
    <property type="entry name" value="PRK02101.1-3"/>
    <property type="match status" value="1"/>
</dbReference>
<dbReference type="SUPFAM" id="SSF51679">
    <property type="entry name" value="Bacterial luciferase-like"/>
    <property type="match status" value="1"/>
</dbReference>
<name>A0A8G0ZUB3_9RHOB</name>
<dbReference type="EMBL" id="CP069370">
    <property type="protein sequence ID" value="QYZ68932.1"/>
    <property type="molecule type" value="Genomic_DNA"/>
</dbReference>
<proteinExistence type="inferred from homology"/>
<dbReference type="HAMAP" id="MF_00652">
    <property type="entry name" value="UPF0246"/>
    <property type="match status" value="1"/>
</dbReference>
<gene>
    <name evidence="2" type="primary">yaaA</name>
    <name evidence="2" type="ORF">JO391_14415</name>
</gene>
<accession>A0A8G0ZUB3</accession>
<dbReference type="PANTHER" id="PTHR30283">
    <property type="entry name" value="PEROXIDE STRESS RESPONSE PROTEIN YAAA"/>
    <property type="match status" value="1"/>
</dbReference>
<dbReference type="AlphaFoldDB" id="A0A8G0ZUB3"/>
<dbReference type="RefSeq" id="WP_220661151.1">
    <property type="nucleotide sequence ID" value="NZ_CP069370.1"/>
</dbReference>
<dbReference type="GO" id="GO:0016705">
    <property type="term" value="F:oxidoreductase activity, acting on paired donors, with incorporation or reduction of molecular oxygen"/>
    <property type="evidence" value="ECO:0007669"/>
    <property type="project" value="InterPro"/>
</dbReference>
<dbReference type="Pfam" id="PF03883">
    <property type="entry name" value="H2O2_YaaD"/>
    <property type="match status" value="1"/>
</dbReference>
<dbReference type="GO" id="GO:0033194">
    <property type="term" value="P:response to hydroperoxide"/>
    <property type="evidence" value="ECO:0007669"/>
    <property type="project" value="TreeGrafter"/>
</dbReference>
<dbReference type="KEGG" id="nsm:JO391_14415"/>
<reference evidence="2" key="1">
    <citation type="submission" date="2021-02" db="EMBL/GenBank/DDBJ databases">
        <title>Rhodobacter shimadae sp. nov., an aerobic anoxygenic phototrophic bacterium isolated from a hot spring.</title>
        <authorList>
            <person name="Muramatsu S."/>
            <person name="Haruta S."/>
            <person name="Hirose S."/>
            <person name="Hanada S."/>
        </authorList>
    </citation>
    <scope>NUCLEOTIDE SEQUENCE</scope>
    <source>
        <strain evidence="2">N10</strain>
    </source>
</reference>
<dbReference type="PANTHER" id="PTHR30283:SF4">
    <property type="entry name" value="PEROXIDE STRESS RESISTANCE PROTEIN YAAA"/>
    <property type="match status" value="1"/>
</dbReference>
<keyword evidence="3" id="KW-1185">Reference proteome</keyword>
<protein>
    <recommendedName>
        <fullName evidence="1">UPF0246 protein JO391_14415</fullName>
    </recommendedName>
</protein>